<sequence>MNKYDRKEQLKQLHEERKVKTQQKVDEAIQRLIKAQKPINFNSVANEGGVTKATLYNNKDIKERIETLRLQQSKVPTPSQVKREMDENNKDAIIASLKRKIKKLEEENKELKEQLKISYADIYKQI</sequence>
<dbReference type="Pfam" id="PF19776">
    <property type="entry name" value="DUF6262"/>
    <property type="match status" value="1"/>
</dbReference>
<feature type="coiled-coil region" evidence="1">
    <location>
        <begin position="87"/>
        <end position="121"/>
    </location>
</feature>
<dbReference type="Proteomes" id="UP000190890">
    <property type="component" value="Unassembled WGS sequence"/>
</dbReference>
<proteinExistence type="predicted"/>
<protein>
    <recommendedName>
        <fullName evidence="4">Transposase</fullName>
    </recommendedName>
</protein>
<dbReference type="RefSeq" id="WP_077845971.1">
    <property type="nucleotide sequence ID" value="NZ_LZZM01000039.1"/>
</dbReference>
<evidence type="ECO:0008006" key="4">
    <source>
        <dbReference type="Google" id="ProtNLM"/>
    </source>
</evidence>
<organism evidence="2 3">
    <name type="scientific">Clostridium puniceum</name>
    <dbReference type="NCBI Taxonomy" id="29367"/>
    <lineage>
        <taxon>Bacteria</taxon>
        <taxon>Bacillati</taxon>
        <taxon>Bacillota</taxon>
        <taxon>Clostridia</taxon>
        <taxon>Eubacteriales</taxon>
        <taxon>Clostridiaceae</taxon>
        <taxon>Clostridium</taxon>
    </lineage>
</organism>
<name>A0A1S8TWJ5_9CLOT</name>
<keyword evidence="1" id="KW-0175">Coiled coil</keyword>
<dbReference type="Gene3D" id="1.10.287.510">
    <property type="entry name" value="Helix hairpin bin"/>
    <property type="match status" value="1"/>
</dbReference>
<reference evidence="2 3" key="1">
    <citation type="submission" date="2016-05" db="EMBL/GenBank/DDBJ databases">
        <title>Microbial solvent formation.</title>
        <authorList>
            <person name="Poehlein A."/>
            <person name="Montoya Solano J.D."/>
            <person name="Flitsch S."/>
            <person name="Krabben P."/>
            <person name="Duerre P."/>
            <person name="Daniel R."/>
        </authorList>
    </citation>
    <scope>NUCLEOTIDE SEQUENCE [LARGE SCALE GENOMIC DNA]</scope>
    <source>
        <strain evidence="2 3">DSM 2619</strain>
    </source>
</reference>
<dbReference type="InterPro" id="IPR046229">
    <property type="entry name" value="TnpC-like"/>
</dbReference>
<evidence type="ECO:0000313" key="2">
    <source>
        <dbReference type="EMBL" id="OOM81962.1"/>
    </source>
</evidence>
<dbReference type="STRING" id="29367.CLPUN_06770"/>
<dbReference type="AlphaFoldDB" id="A0A1S8TWJ5"/>
<dbReference type="OrthoDB" id="1707883at2"/>
<feature type="coiled-coil region" evidence="1">
    <location>
        <begin position="4"/>
        <end position="31"/>
    </location>
</feature>
<dbReference type="EMBL" id="LZZM01000039">
    <property type="protein sequence ID" value="OOM81962.1"/>
    <property type="molecule type" value="Genomic_DNA"/>
</dbReference>
<evidence type="ECO:0000313" key="3">
    <source>
        <dbReference type="Proteomes" id="UP000190890"/>
    </source>
</evidence>
<keyword evidence="3" id="KW-1185">Reference proteome</keyword>
<accession>A0A1S8TWJ5</accession>
<comment type="caution">
    <text evidence="2">The sequence shown here is derived from an EMBL/GenBank/DDBJ whole genome shotgun (WGS) entry which is preliminary data.</text>
</comment>
<gene>
    <name evidence="2" type="ORF">CLPUN_06770</name>
</gene>
<evidence type="ECO:0000256" key="1">
    <source>
        <dbReference type="SAM" id="Coils"/>
    </source>
</evidence>